<keyword evidence="3" id="KW-1185">Reference proteome</keyword>
<name>A0ABX1NGJ9_9RHOO</name>
<protein>
    <submittedName>
        <fullName evidence="2">Uncharacterized protein</fullName>
    </submittedName>
</protein>
<feature type="region of interest" description="Disordered" evidence="1">
    <location>
        <begin position="43"/>
        <end position="75"/>
    </location>
</feature>
<gene>
    <name evidence="2" type="ORF">GPA27_13615</name>
</gene>
<sequence length="75" mass="8081">MSAAKPLSAGRTATYIAAIFGLFALLQWHDAATAERIAAREQADRQQIADSIRDMDCGESPVNLAQSPHTPNTLK</sequence>
<dbReference type="RefSeq" id="WP_169141175.1">
    <property type="nucleotide sequence ID" value="NZ_WTVS01000026.1"/>
</dbReference>
<accession>A0ABX1NGJ9</accession>
<evidence type="ECO:0000313" key="2">
    <source>
        <dbReference type="EMBL" id="NMF98424.1"/>
    </source>
</evidence>
<organism evidence="2 3">
    <name type="scientific">Aromatoleum toluolicum</name>
    <dbReference type="NCBI Taxonomy" id="90060"/>
    <lineage>
        <taxon>Bacteria</taxon>
        <taxon>Pseudomonadati</taxon>
        <taxon>Pseudomonadota</taxon>
        <taxon>Betaproteobacteria</taxon>
        <taxon>Rhodocyclales</taxon>
        <taxon>Rhodocyclaceae</taxon>
        <taxon>Aromatoleum</taxon>
    </lineage>
</organism>
<dbReference type="Proteomes" id="UP000634522">
    <property type="component" value="Unassembled WGS sequence"/>
</dbReference>
<comment type="caution">
    <text evidence="2">The sequence shown here is derived from an EMBL/GenBank/DDBJ whole genome shotgun (WGS) entry which is preliminary data.</text>
</comment>
<dbReference type="EMBL" id="WTVS01000026">
    <property type="protein sequence ID" value="NMF98424.1"/>
    <property type="molecule type" value="Genomic_DNA"/>
</dbReference>
<reference evidence="2 3" key="1">
    <citation type="submission" date="2019-12" db="EMBL/GenBank/DDBJ databases">
        <title>Comparative genomics gives insights into the taxonomy of the Azoarcus-Aromatoleum group and reveals separate origins of nif in the plant-associated Azoarcus and non-plant-associated Aromatoleum sub-groups.</title>
        <authorList>
            <person name="Lafos M."/>
            <person name="Maluk M."/>
            <person name="Batista M."/>
            <person name="Junghare M."/>
            <person name="Carmona M."/>
            <person name="Faoro H."/>
            <person name="Cruz L.M."/>
            <person name="Battistoni F."/>
            <person name="De Souza E."/>
            <person name="Pedrosa F."/>
            <person name="Chen W.-M."/>
            <person name="Poole P.S."/>
            <person name="Dixon R.A."/>
            <person name="James E.K."/>
        </authorList>
    </citation>
    <scope>NUCLEOTIDE SEQUENCE [LARGE SCALE GENOMIC DNA]</scope>
    <source>
        <strain evidence="2 3">T</strain>
    </source>
</reference>
<evidence type="ECO:0000256" key="1">
    <source>
        <dbReference type="SAM" id="MobiDB-lite"/>
    </source>
</evidence>
<evidence type="ECO:0000313" key="3">
    <source>
        <dbReference type="Proteomes" id="UP000634522"/>
    </source>
</evidence>
<feature type="compositionally biased region" description="Polar residues" evidence="1">
    <location>
        <begin position="63"/>
        <end position="75"/>
    </location>
</feature>
<proteinExistence type="predicted"/>